<reference evidence="1 2" key="1">
    <citation type="journal article" date="2015" name="Genome Biol. Evol.">
        <title>Phylogenomic analyses indicate that early fungi evolved digesting cell walls of algal ancestors of land plants.</title>
        <authorList>
            <person name="Chang Y."/>
            <person name="Wang S."/>
            <person name="Sekimoto S."/>
            <person name="Aerts A.L."/>
            <person name="Choi C."/>
            <person name="Clum A."/>
            <person name="LaButti K.M."/>
            <person name="Lindquist E.A."/>
            <person name="Yee Ngan C."/>
            <person name="Ohm R.A."/>
            <person name="Salamov A.A."/>
            <person name="Grigoriev I.V."/>
            <person name="Spatafora J.W."/>
            <person name="Berbee M.L."/>
        </authorList>
    </citation>
    <scope>NUCLEOTIDE SEQUENCE [LARGE SCALE GENOMIC DNA]</scope>
    <source>
        <strain evidence="1 2">JEL478</strain>
    </source>
</reference>
<proteinExistence type="predicted"/>
<protein>
    <submittedName>
        <fullName evidence="1">Uncharacterized protein</fullName>
    </submittedName>
</protein>
<dbReference type="Proteomes" id="UP000070544">
    <property type="component" value="Unassembled WGS sequence"/>
</dbReference>
<dbReference type="EMBL" id="KQ965766">
    <property type="protein sequence ID" value="KXS14876.1"/>
    <property type="molecule type" value="Genomic_DNA"/>
</dbReference>
<keyword evidence="2" id="KW-1185">Reference proteome</keyword>
<dbReference type="AlphaFoldDB" id="A0A139ADH3"/>
<evidence type="ECO:0000313" key="2">
    <source>
        <dbReference type="Proteomes" id="UP000070544"/>
    </source>
</evidence>
<name>A0A139ADH3_GONPJ</name>
<gene>
    <name evidence="1" type="ORF">M427DRAFT_155752</name>
</gene>
<accession>A0A139ADH3</accession>
<evidence type="ECO:0000313" key="1">
    <source>
        <dbReference type="EMBL" id="KXS14876.1"/>
    </source>
</evidence>
<sequence length="346" mass="36688">MPPRLTGHLQQSHRLASNALAPFVAHRPSLPPFPLLTITTRHFHPTPARAQKPDIGRTKTTRVVFVSPTDLSVGSASAIVGSVAGYLLGGDFLSGIAGAILGSSLYWRALRPRFLRSSARHNVAHGRMLVGLAEEALGDLLQRPEQLDDETKEALELLKPWVDAEEGLKLPVVPALPAIGIPPGEAQSAGAPEAKVFAIVVLRPPNADGTVPPAPELDESTGTLQPLQPLDPATVAQTVFVLVFGTISRLDATANTTASGDLHELRLTKMVVRKGSLPKAALSEGFGMSNETIKAILASRRRSEHGVGAGAGEGQEVEGAQRVNHKALDVPVPAGRYVVRFSRDKI</sequence>
<organism evidence="1 2">
    <name type="scientific">Gonapodya prolifera (strain JEL478)</name>
    <name type="common">Monoblepharis prolifera</name>
    <dbReference type="NCBI Taxonomy" id="1344416"/>
    <lineage>
        <taxon>Eukaryota</taxon>
        <taxon>Fungi</taxon>
        <taxon>Fungi incertae sedis</taxon>
        <taxon>Chytridiomycota</taxon>
        <taxon>Chytridiomycota incertae sedis</taxon>
        <taxon>Monoblepharidomycetes</taxon>
        <taxon>Monoblepharidales</taxon>
        <taxon>Gonapodyaceae</taxon>
        <taxon>Gonapodya</taxon>
    </lineage>
</organism>